<dbReference type="EMBL" id="JAMXLR010000092">
    <property type="protein sequence ID" value="MCO6047604.1"/>
    <property type="molecule type" value="Genomic_DNA"/>
</dbReference>
<evidence type="ECO:0000256" key="1">
    <source>
        <dbReference type="SAM" id="SignalP"/>
    </source>
</evidence>
<reference evidence="2" key="1">
    <citation type="submission" date="2022-06" db="EMBL/GenBank/DDBJ databases">
        <title>Aeoliella straminimaris, a novel planctomycete from sediments.</title>
        <authorList>
            <person name="Vitorino I.R."/>
            <person name="Lage O.M."/>
        </authorList>
    </citation>
    <scope>NUCLEOTIDE SEQUENCE</scope>
    <source>
        <strain evidence="2">ICT_H6.2</strain>
    </source>
</reference>
<feature type="chain" id="PRO_5040999894" description="Tetratricopeptide repeat protein" evidence="1">
    <location>
        <begin position="18"/>
        <end position="141"/>
    </location>
</feature>
<name>A0A9X2FF66_9BACT</name>
<accession>A0A9X2FF66</accession>
<feature type="signal peptide" evidence="1">
    <location>
        <begin position="1"/>
        <end position="17"/>
    </location>
</feature>
<comment type="caution">
    <text evidence="2">The sequence shown here is derived from an EMBL/GenBank/DDBJ whole genome shotgun (WGS) entry which is preliminary data.</text>
</comment>
<evidence type="ECO:0000313" key="3">
    <source>
        <dbReference type="Proteomes" id="UP001155241"/>
    </source>
</evidence>
<evidence type="ECO:0000313" key="2">
    <source>
        <dbReference type="EMBL" id="MCO6047604.1"/>
    </source>
</evidence>
<protein>
    <recommendedName>
        <fullName evidence="4">Tetratricopeptide repeat protein</fullName>
    </recommendedName>
</protein>
<dbReference type="Proteomes" id="UP001155241">
    <property type="component" value="Unassembled WGS sequence"/>
</dbReference>
<dbReference type="InterPro" id="IPR011990">
    <property type="entry name" value="TPR-like_helical_dom_sf"/>
</dbReference>
<dbReference type="RefSeq" id="WP_252855714.1">
    <property type="nucleotide sequence ID" value="NZ_JAMXLR010000092.1"/>
</dbReference>
<keyword evidence="1" id="KW-0732">Signal</keyword>
<organism evidence="2 3">
    <name type="scientific">Aeoliella straminimaris</name>
    <dbReference type="NCBI Taxonomy" id="2954799"/>
    <lineage>
        <taxon>Bacteria</taxon>
        <taxon>Pseudomonadati</taxon>
        <taxon>Planctomycetota</taxon>
        <taxon>Planctomycetia</taxon>
        <taxon>Pirellulales</taxon>
        <taxon>Lacipirellulaceae</taxon>
        <taxon>Aeoliella</taxon>
    </lineage>
</organism>
<evidence type="ECO:0008006" key="4">
    <source>
        <dbReference type="Google" id="ProtNLM"/>
    </source>
</evidence>
<proteinExistence type="predicted"/>
<dbReference type="PROSITE" id="PS51257">
    <property type="entry name" value="PROKAR_LIPOPROTEIN"/>
    <property type="match status" value="1"/>
</dbReference>
<dbReference type="AlphaFoldDB" id="A0A9X2FF66"/>
<gene>
    <name evidence="2" type="ORF">NG895_27175</name>
</gene>
<dbReference type="SUPFAM" id="SSF48452">
    <property type="entry name" value="TPR-like"/>
    <property type="match status" value="1"/>
</dbReference>
<dbReference type="Gene3D" id="1.25.40.10">
    <property type="entry name" value="Tetratricopeptide repeat domain"/>
    <property type="match status" value="1"/>
</dbReference>
<sequence length="141" mass="14890">MKQAIATILVATLAACAGCSGDAGNPDLRKSAEAALESGKEAFDQGQFDQAYEMLSQATQGGLNADLYSEALVYHAVAAIQLAKYDEAKADFDILDQGATNMDEVLAAKSFLAAKQGNKSQASRLMSEAKRLNPKVKKFGP</sequence>
<keyword evidence="3" id="KW-1185">Reference proteome</keyword>